<gene>
    <name evidence="2" type="ORF">P43SY_005033</name>
</gene>
<dbReference type="InterPro" id="IPR011990">
    <property type="entry name" value="TPR-like_helical_dom_sf"/>
</dbReference>
<organism evidence="2 3">
    <name type="scientific">Pythium insidiosum</name>
    <name type="common">Pythiosis disease agent</name>
    <dbReference type="NCBI Taxonomy" id="114742"/>
    <lineage>
        <taxon>Eukaryota</taxon>
        <taxon>Sar</taxon>
        <taxon>Stramenopiles</taxon>
        <taxon>Oomycota</taxon>
        <taxon>Peronosporomycetes</taxon>
        <taxon>Pythiales</taxon>
        <taxon>Pythiaceae</taxon>
        <taxon>Pythium</taxon>
    </lineage>
</organism>
<reference evidence="2" key="1">
    <citation type="submission" date="2021-12" db="EMBL/GenBank/DDBJ databases">
        <title>Prjna785345.</title>
        <authorList>
            <person name="Rujirawat T."/>
            <person name="Krajaejun T."/>
        </authorList>
    </citation>
    <scope>NUCLEOTIDE SEQUENCE</scope>
    <source>
        <strain evidence="2">Pi057C3</strain>
    </source>
</reference>
<evidence type="ECO:0000313" key="3">
    <source>
        <dbReference type="Proteomes" id="UP001209570"/>
    </source>
</evidence>
<dbReference type="EMBL" id="JAKCXM010000164">
    <property type="protein sequence ID" value="KAJ0400057.1"/>
    <property type="molecule type" value="Genomic_DNA"/>
</dbReference>
<accession>A0AAD5LJA4</accession>
<dbReference type="Gene3D" id="1.25.40.10">
    <property type="entry name" value="Tetratricopeptide repeat domain"/>
    <property type="match status" value="1"/>
</dbReference>
<sequence>MPPLSSRARPVSASRVRSPHVKATCIPPREYVPESESSSLLPPEDRLAAALEECCRLDRELQVMEASGHAQVGAFARPLGSQQRCKKLVQSAKEDPLEHLPEDPLSADLYVDDNDITSDPFFHRFFNSEGQSLYEQLLRSRMRVLALAKMVHTRDSEAYIRAEVELVDVYSRMNLWKQAHMHAIITHKLLRARDEAAAAQRLAMLRVCGPLILGNQGAAGCLDLLARFLEYCYTQQVDAEHNGQLVLSDLLATVASWAKDDAVTSAAVLEPTNLTELFGAAPFLHWQQLLLRMERQSPIFQDEMRDTALMLPAAVRSAFEDAFAALDPSGFGVVPLRSFIATLNDVVLPHDDAVAMCAVCEVLRRHDTRLQVPSITWSETLLLSRAALLTASREQVEDQTRDLRPRLKLFLGRFALRMGRVDDAQRYLRVAIVEAEQPLGPGDSGLVNYYLAMAEALAVRSKQLAASAQQQATALAESWLSSTEGTRRLRAKALEVIDEAARRSGSTTATMSKREAEAQARSLLIDEYAALSLVRPDPAIMDEAIEFCTKAWTVQEKAGGLDHVTAAAIHVALAQIHAMRLDVAESVRSYELAIDTYERCCNGPVPASALLRLEIALLFQQHEKENAEYRALALAALENVATFFHSFALDFASSDVTRRDCCVKAVEAWRRWLEIGAKRCTLEQHQQILSSLHIATVDGYGEFSLQAAMTGKELAELLVRTGQLRLAEQHLRMTKYILDAHFGPNDRRSRRIKRELVELTSQVKNASLQGGQIEDDDHSWLQL</sequence>
<dbReference type="AlphaFoldDB" id="A0AAD5LJA4"/>
<dbReference type="Proteomes" id="UP001209570">
    <property type="component" value="Unassembled WGS sequence"/>
</dbReference>
<name>A0AAD5LJA4_PYTIN</name>
<proteinExistence type="predicted"/>
<evidence type="ECO:0000256" key="1">
    <source>
        <dbReference type="SAM" id="MobiDB-lite"/>
    </source>
</evidence>
<evidence type="ECO:0000313" key="2">
    <source>
        <dbReference type="EMBL" id="KAJ0400057.1"/>
    </source>
</evidence>
<protein>
    <submittedName>
        <fullName evidence="2">Uncharacterized protein</fullName>
    </submittedName>
</protein>
<feature type="compositionally biased region" description="Low complexity" evidence="1">
    <location>
        <begin position="1"/>
        <end position="16"/>
    </location>
</feature>
<keyword evidence="3" id="KW-1185">Reference proteome</keyword>
<comment type="caution">
    <text evidence="2">The sequence shown here is derived from an EMBL/GenBank/DDBJ whole genome shotgun (WGS) entry which is preliminary data.</text>
</comment>
<feature type="region of interest" description="Disordered" evidence="1">
    <location>
        <begin position="1"/>
        <end position="22"/>
    </location>
</feature>